<sequence>IVDGSLDFDGGSNFSGGFGTKWTFLKEEQLSWGVVYQMSWSQGNDSFIDDLTAFGGGAAEKVDADIDSYDIFLALGPTYEMGNWRVYGGAVLYYYNADVDVKAMNTTIATGDVGETMFGGYVGTVVDLDDSTSLYFDYILANDVWAIGTGVTWKF</sequence>
<evidence type="ECO:0008006" key="2">
    <source>
        <dbReference type="Google" id="ProtNLM"/>
    </source>
</evidence>
<comment type="caution">
    <text evidence="1">The sequence shown here is derived from an EMBL/GenBank/DDBJ whole genome shotgun (WGS) entry which is preliminary data.</text>
</comment>
<accession>A0A0F9MG61</accession>
<reference evidence="1" key="1">
    <citation type="journal article" date="2015" name="Nature">
        <title>Complex archaea that bridge the gap between prokaryotes and eukaryotes.</title>
        <authorList>
            <person name="Spang A."/>
            <person name="Saw J.H."/>
            <person name="Jorgensen S.L."/>
            <person name="Zaremba-Niedzwiedzka K."/>
            <person name="Martijn J."/>
            <person name="Lind A.E."/>
            <person name="van Eijk R."/>
            <person name="Schleper C."/>
            <person name="Guy L."/>
            <person name="Ettema T.J."/>
        </authorList>
    </citation>
    <scope>NUCLEOTIDE SEQUENCE</scope>
</reference>
<dbReference type="EMBL" id="LAZR01004702">
    <property type="protein sequence ID" value="KKN06345.1"/>
    <property type="molecule type" value="Genomic_DNA"/>
</dbReference>
<name>A0A0F9MG61_9ZZZZ</name>
<proteinExistence type="predicted"/>
<evidence type="ECO:0000313" key="1">
    <source>
        <dbReference type="EMBL" id="KKN06345.1"/>
    </source>
</evidence>
<feature type="non-terminal residue" evidence="1">
    <location>
        <position position="1"/>
    </location>
</feature>
<dbReference type="AlphaFoldDB" id="A0A0F9MG61"/>
<gene>
    <name evidence="1" type="ORF">LCGC14_1078150</name>
</gene>
<protein>
    <recommendedName>
        <fullName evidence="2">Outer membrane protein beta-barrel domain-containing protein</fullName>
    </recommendedName>
</protein>
<organism evidence="1">
    <name type="scientific">marine sediment metagenome</name>
    <dbReference type="NCBI Taxonomy" id="412755"/>
    <lineage>
        <taxon>unclassified sequences</taxon>
        <taxon>metagenomes</taxon>
        <taxon>ecological metagenomes</taxon>
    </lineage>
</organism>